<protein>
    <submittedName>
        <fullName evidence="1">Uncharacterized protein</fullName>
    </submittedName>
</protein>
<sequence>MELIRVRFGAGTSYASFKQALAKLSCRNIYRWAYLLEKMKKKKTMEKLVIREDDMIDEIDKIISDINKANKI</sequence>
<dbReference type="AlphaFoldDB" id="A0A7R9KBD4"/>
<keyword evidence="2" id="KW-1185">Reference proteome</keyword>
<dbReference type="EMBL" id="OC854582">
    <property type="protein sequence ID" value="CAD7619543.1"/>
    <property type="molecule type" value="Genomic_DNA"/>
</dbReference>
<evidence type="ECO:0000313" key="1">
    <source>
        <dbReference type="EMBL" id="CAD7619543.1"/>
    </source>
</evidence>
<reference evidence="1" key="1">
    <citation type="submission" date="2020-11" db="EMBL/GenBank/DDBJ databases">
        <authorList>
            <person name="Tran Van P."/>
        </authorList>
    </citation>
    <scope>NUCLEOTIDE SEQUENCE</scope>
</reference>
<name>A0A7R9KBD4_9ACAR</name>
<proteinExistence type="predicted"/>
<organism evidence="1">
    <name type="scientific">Medioppia subpectinata</name>
    <dbReference type="NCBI Taxonomy" id="1979941"/>
    <lineage>
        <taxon>Eukaryota</taxon>
        <taxon>Metazoa</taxon>
        <taxon>Ecdysozoa</taxon>
        <taxon>Arthropoda</taxon>
        <taxon>Chelicerata</taxon>
        <taxon>Arachnida</taxon>
        <taxon>Acari</taxon>
        <taxon>Acariformes</taxon>
        <taxon>Sarcoptiformes</taxon>
        <taxon>Oribatida</taxon>
        <taxon>Brachypylina</taxon>
        <taxon>Oppioidea</taxon>
        <taxon>Oppiidae</taxon>
        <taxon>Medioppia</taxon>
    </lineage>
</organism>
<dbReference type="EMBL" id="CAJPIZ010000007">
    <property type="protein sequence ID" value="CAG2099973.1"/>
    <property type="molecule type" value="Genomic_DNA"/>
</dbReference>
<gene>
    <name evidence="1" type="ORF">OSB1V03_LOCUS44</name>
</gene>
<accession>A0A7R9KBD4</accession>
<evidence type="ECO:0000313" key="2">
    <source>
        <dbReference type="Proteomes" id="UP000759131"/>
    </source>
</evidence>
<dbReference type="Proteomes" id="UP000759131">
    <property type="component" value="Unassembled WGS sequence"/>
</dbReference>